<evidence type="ECO:0000313" key="1">
    <source>
        <dbReference type="EMBL" id="CAG8496042.1"/>
    </source>
</evidence>
<keyword evidence="2" id="KW-1185">Reference proteome</keyword>
<proteinExistence type="predicted"/>
<dbReference type="OrthoDB" id="2369032at2759"/>
<comment type="caution">
    <text evidence="1">The sequence shown here is derived from an EMBL/GenBank/DDBJ whole genome shotgun (WGS) entry which is preliminary data.</text>
</comment>
<evidence type="ECO:0000313" key="2">
    <source>
        <dbReference type="Proteomes" id="UP000789759"/>
    </source>
</evidence>
<dbReference type="Proteomes" id="UP000789759">
    <property type="component" value="Unassembled WGS sequence"/>
</dbReference>
<accession>A0A9N9EVM7</accession>
<sequence>MNPSSTDPFCDSCKKFKPVIEFMGHDAKNTPKRFQTCNYCRQRFSNKRKRSANTDDTFLANDLEIVELDCLSEIVVKFLESTQSGLHFHYGISIRDYNGSDKELANEIVKLIENADEYN</sequence>
<organism evidence="1 2">
    <name type="scientific">Cetraspora pellucida</name>
    <dbReference type="NCBI Taxonomy" id="1433469"/>
    <lineage>
        <taxon>Eukaryota</taxon>
        <taxon>Fungi</taxon>
        <taxon>Fungi incertae sedis</taxon>
        <taxon>Mucoromycota</taxon>
        <taxon>Glomeromycotina</taxon>
        <taxon>Glomeromycetes</taxon>
        <taxon>Diversisporales</taxon>
        <taxon>Gigasporaceae</taxon>
        <taxon>Cetraspora</taxon>
    </lineage>
</organism>
<name>A0A9N9EVM7_9GLOM</name>
<dbReference type="AlphaFoldDB" id="A0A9N9EVM7"/>
<reference evidence="1" key="1">
    <citation type="submission" date="2021-06" db="EMBL/GenBank/DDBJ databases">
        <authorList>
            <person name="Kallberg Y."/>
            <person name="Tangrot J."/>
            <person name="Rosling A."/>
        </authorList>
    </citation>
    <scope>NUCLEOTIDE SEQUENCE</scope>
    <source>
        <strain evidence="1">FL966</strain>
    </source>
</reference>
<protein>
    <submittedName>
        <fullName evidence="1">17232_t:CDS:1</fullName>
    </submittedName>
</protein>
<dbReference type="EMBL" id="CAJVQA010000925">
    <property type="protein sequence ID" value="CAG8496042.1"/>
    <property type="molecule type" value="Genomic_DNA"/>
</dbReference>
<gene>
    <name evidence="1" type="ORF">CPELLU_LOCUS2218</name>
</gene>